<evidence type="ECO:0008006" key="3">
    <source>
        <dbReference type="Google" id="ProtNLM"/>
    </source>
</evidence>
<keyword evidence="2" id="KW-1185">Reference proteome</keyword>
<feature type="non-terminal residue" evidence="1">
    <location>
        <position position="228"/>
    </location>
</feature>
<gene>
    <name evidence="1" type="ORF">E1284_02425</name>
</gene>
<accession>A0A4R4PET8</accession>
<dbReference type="AlphaFoldDB" id="A0A4R4PET8"/>
<proteinExistence type="predicted"/>
<dbReference type="Gene3D" id="3.30.70.1230">
    <property type="entry name" value="Nucleotide cyclase"/>
    <property type="match status" value="1"/>
</dbReference>
<sequence>MSESGGGWTPNGLCSLFACDIASFGHPARTDLDRRKVRKALYEGLRASFDADGIGFPACYREDRGDGALVVVPPDVDTARLITSLIDLLRGEVRRHNEVSSATAHMQLRVAVHTGVAHSDGEGLVGTAVNHVFRLLEADALRQGLLRSGAELALIASDRVHEDVIRHGPGMVHPGEYHRIDVQVKETVAHAWVRLPGVPAAGRPVPGPPRVTRTVRVLPPPAEPTAVS</sequence>
<evidence type="ECO:0000313" key="1">
    <source>
        <dbReference type="EMBL" id="TDC19692.1"/>
    </source>
</evidence>
<dbReference type="Proteomes" id="UP000295431">
    <property type="component" value="Unassembled WGS sequence"/>
</dbReference>
<comment type="caution">
    <text evidence="1">The sequence shown here is derived from an EMBL/GenBank/DDBJ whole genome shotgun (WGS) entry which is preliminary data.</text>
</comment>
<reference evidence="1 2" key="1">
    <citation type="submission" date="2019-03" db="EMBL/GenBank/DDBJ databases">
        <title>Draft genome sequences of novel Actinobacteria.</title>
        <authorList>
            <person name="Sahin N."/>
            <person name="Ay H."/>
            <person name="Saygin H."/>
        </authorList>
    </citation>
    <scope>NUCLEOTIDE SEQUENCE [LARGE SCALE GENOMIC DNA]</scope>
    <source>
        <strain evidence="1 2">DSM 45347</strain>
    </source>
</reference>
<name>A0A4R4PET8_9ACTN</name>
<dbReference type="RefSeq" id="WP_207923517.1">
    <property type="nucleotide sequence ID" value="NZ_SMJW01000006.1"/>
</dbReference>
<dbReference type="EMBL" id="SMJW01000006">
    <property type="protein sequence ID" value="TDC19692.1"/>
    <property type="molecule type" value="Genomic_DNA"/>
</dbReference>
<evidence type="ECO:0000313" key="2">
    <source>
        <dbReference type="Proteomes" id="UP000295431"/>
    </source>
</evidence>
<dbReference type="InterPro" id="IPR029787">
    <property type="entry name" value="Nucleotide_cyclase"/>
</dbReference>
<organism evidence="1 2">
    <name type="scientific">Actinomadura bangladeshensis</name>
    <dbReference type="NCBI Taxonomy" id="453573"/>
    <lineage>
        <taxon>Bacteria</taxon>
        <taxon>Bacillati</taxon>
        <taxon>Actinomycetota</taxon>
        <taxon>Actinomycetes</taxon>
        <taxon>Streptosporangiales</taxon>
        <taxon>Thermomonosporaceae</taxon>
        <taxon>Actinomadura</taxon>
    </lineage>
</organism>
<protein>
    <recommendedName>
        <fullName evidence="3">Guanylate cyclase domain-containing protein</fullName>
    </recommendedName>
</protein>